<dbReference type="KEGG" id="tog:HNI00_21950"/>
<name>A0AA96YBT1_9CYAN</name>
<dbReference type="AlphaFoldDB" id="A0AA96YBT1"/>
<proteinExistence type="predicted"/>
<organism evidence="1">
    <name type="scientific">Thermoleptolyngbya oregonensis NK1-22</name>
    <dbReference type="NCBI Taxonomy" id="2547457"/>
    <lineage>
        <taxon>Bacteria</taxon>
        <taxon>Bacillati</taxon>
        <taxon>Cyanobacteriota</taxon>
        <taxon>Cyanophyceae</taxon>
        <taxon>Oculatellales</taxon>
        <taxon>Oculatellaceae</taxon>
        <taxon>Thermoleptolyngbya</taxon>
    </lineage>
</organism>
<dbReference type="RefSeq" id="WP_316789528.1">
    <property type="nucleotide sequence ID" value="NZ_CP053540.1"/>
</dbReference>
<dbReference type="EMBL" id="CP053540">
    <property type="protein sequence ID" value="WOB45498.1"/>
    <property type="molecule type" value="Genomic_DNA"/>
</dbReference>
<gene>
    <name evidence="1" type="ORF">HNI00_21950</name>
</gene>
<protein>
    <submittedName>
        <fullName evidence="1">Uncharacterized protein</fullName>
    </submittedName>
</protein>
<evidence type="ECO:0000313" key="1">
    <source>
        <dbReference type="EMBL" id="WOB45498.1"/>
    </source>
</evidence>
<reference evidence="1" key="1">
    <citation type="submission" date="2020-05" db="EMBL/GenBank/DDBJ databases">
        <authorList>
            <person name="Zhu T."/>
            <person name="Keshari N."/>
            <person name="Lu X."/>
        </authorList>
    </citation>
    <scope>NUCLEOTIDE SEQUENCE</scope>
    <source>
        <strain evidence="1">NK1-22</strain>
    </source>
</reference>
<accession>A0AA96YBT1</accession>
<sequence length="96" mass="10933">MHREEIKALIREVLAEVFSEKLPVSDDGLQDTRTAWKTLGYPSYDAMYKDVRAGLLREGKEVLDRRKPGAKIARWVVDIAAAKARLAQPPDQRRSI</sequence>